<sequence>MQPDAPSQPLSLKTKQDRTNYTPQATYEWCSMRSSNPKSRVNPCADKKRGCGKRLPSKYKVKRFSTKRRTLKSNENSKLPTYFD</sequence>
<dbReference type="RefSeq" id="XP_001590337.1">
    <property type="nucleotide sequence ID" value="XM_001590287.1"/>
</dbReference>
<accession>A7EUU4</accession>
<feature type="region of interest" description="Disordered" evidence="1">
    <location>
        <begin position="1"/>
        <end position="20"/>
    </location>
</feature>
<dbReference type="EMBL" id="CH476632">
    <property type="protein sequence ID" value="EDN93236.1"/>
    <property type="molecule type" value="Genomic_DNA"/>
</dbReference>
<feature type="compositionally biased region" description="Basic residues" evidence="1">
    <location>
        <begin position="50"/>
        <end position="71"/>
    </location>
</feature>
<dbReference type="KEGG" id="ssl:SS1G_09102"/>
<feature type="compositionally biased region" description="Polar residues" evidence="1">
    <location>
        <begin position="73"/>
        <end position="84"/>
    </location>
</feature>
<gene>
    <name evidence="2" type="ORF">SS1G_09102</name>
</gene>
<organism evidence="2 3">
    <name type="scientific">Sclerotinia sclerotiorum (strain ATCC 18683 / 1980 / Ss-1)</name>
    <name type="common">White mold</name>
    <name type="synonym">Whetzelinia sclerotiorum</name>
    <dbReference type="NCBI Taxonomy" id="665079"/>
    <lineage>
        <taxon>Eukaryota</taxon>
        <taxon>Fungi</taxon>
        <taxon>Dikarya</taxon>
        <taxon>Ascomycota</taxon>
        <taxon>Pezizomycotina</taxon>
        <taxon>Leotiomycetes</taxon>
        <taxon>Helotiales</taxon>
        <taxon>Sclerotiniaceae</taxon>
        <taxon>Sclerotinia</taxon>
    </lineage>
</organism>
<evidence type="ECO:0000256" key="1">
    <source>
        <dbReference type="SAM" id="MobiDB-lite"/>
    </source>
</evidence>
<evidence type="ECO:0000313" key="3">
    <source>
        <dbReference type="Proteomes" id="UP000001312"/>
    </source>
</evidence>
<dbReference type="AlphaFoldDB" id="A7EUU4"/>
<proteinExistence type="predicted"/>
<protein>
    <submittedName>
        <fullName evidence="2">Uncharacterized protein</fullName>
    </submittedName>
</protein>
<reference evidence="3" key="1">
    <citation type="journal article" date="2011" name="PLoS Genet.">
        <title>Genomic analysis of the necrotrophic fungal pathogens Sclerotinia sclerotiorum and Botrytis cinerea.</title>
        <authorList>
            <person name="Amselem J."/>
            <person name="Cuomo C.A."/>
            <person name="van Kan J.A."/>
            <person name="Viaud M."/>
            <person name="Benito E.P."/>
            <person name="Couloux A."/>
            <person name="Coutinho P.M."/>
            <person name="de Vries R.P."/>
            <person name="Dyer P.S."/>
            <person name="Fillinger S."/>
            <person name="Fournier E."/>
            <person name="Gout L."/>
            <person name="Hahn M."/>
            <person name="Kohn L."/>
            <person name="Lapalu N."/>
            <person name="Plummer K.M."/>
            <person name="Pradier J.M."/>
            <person name="Quevillon E."/>
            <person name="Sharon A."/>
            <person name="Simon A."/>
            <person name="ten Have A."/>
            <person name="Tudzynski B."/>
            <person name="Tudzynski P."/>
            <person name="Wincker P."/>
            <person name="Andrew M."/>
            <person name="Anthouard V."/>
            <person name="Beever R.E."/>
            <person name="Beffa R."/>
            <person name="Benoit I."/>
            <person name="Bouzid O."/>
            <person name="Brault B."/>
            <person name="Chen Z."/>
            <person name="Choquer M."/>
            <person name="Collemare J."/>
            <person name="Cotton P."/>
            <person name="Danchin E.G."/>
            <person name="Da Silva C."/>
            <person name="Gautier A."/>
            <person name="Giraud C."/>
            <person name="Giraud T."/>
            <person name="Gonzalez C."/>
            <person name="Grossetete S."/>
            <person name="Guldener U."/>
            <person name="Henrissat B."/>
            <person name="Howlett B.J."/>
            <person name="Kodira C."/>
            <person name="Kretschmer M."/>
            <person name="Lappartient A."/>
            <person name="Leroch M."/>
            <person name="Levis C."/>
            <person name="Mauceli E."/>
            <person name="Neuveglise C."/>
            <person name="Oeser B."/>
            <person name="Pearson M."/>
            <person name="Poulain J."/>
            <person name="Poussereau N."/>
            <person name="Quesneville H."/>
            <person name="Rascle C."/>
            <person name="Schumacher J."/>
            <person name="Segurens B."/>
            <person name="Sexton A."/>
            <person name="Silva E."/>
            <person name="Sirven C."/>
            <person name="Soanes D.M."/>
            <person name="Talbot N.J."/>
            <person name="Templeton M."/>
            <person name="Yandava C."/>
            <person name="Yarden O."/>
            <person name="Zeng Q."/>
            <person name="Rollins J.A."/>
            <person name="Lebrun M.H."/>
            <person name="Dickman M."/>
        </authorList>
    </citation>
    <scope>NUCLEOTIDE SEQUENCE [LARGE SCALE GENOMIC DNA]</scope>
    <source>
        <strain evidence="3">ATCC 18683 / 1980 / Ss-1</strain>
    </source>
</reference>
<keyword evidence="3" id="KW-1185">Reference proteome</keyword>
<feature type="region of interest" description="Disordered" evidence="1">
    <location>
        <begin position="35"/>
        <end position="84"/>
    </location>
</feature>
<dbReference type="GeneID" id="5486048"/>
<evidence type="ECO:0000313" key="2">
    <source>
        <dbReference type="EMBL" id="EDN93236.1"/>
    </source>
</evidence>
<feature type="compositionally biased region" description="Polar residues" evidence="1">
    <location>
        <begin position="8"/>
        <end position="20"/>
    </location>
</feature>
<dbReference type="Proteomes" id="UP000001312">
    <property type="component" value="Unassembled WGS sequence"/>
</dbReference>
<name>A7EUU4_SCLS1</name>
<dbReference type="InParanoid" id="A7EUU4"/>